<feature type="domain" description="Multidrug resistance protein MdtA-like alpha-helical hairpin" evidence="7">
    <location>
        <begin position="135"/>
        <end position="198"/>
    </location>
</feature>
<comment type="similarity">
    <text evidence="2">Belongs to the membrane fusion protein (MFP) (TC 8.A.1) family.</text>
</comment>
<dbReference type="Gene3D" id="2.40.50.100">
    <property type="match status" value="2"/>
</dbReference>
<feature type="compositionally biased region" description="Polar residues" evidence="5">
    <location>
        <begin position="418"/>
        <end position="435"/>
    </location>
</feature>
<accession>A0A1B8PKR6</accession>
<dbReference type="OrthoDB" id="9791520at2"/>
<evidence type="ECO:0000256" key="5">
    <source>
        <dbReference type="SAM" id="MobiDB-lite"/>
    </source>
</evidence>
<dbReference type="Proteomes" id="UP000092671">
    <property type="component" value="Unassembled WGS sequence"/>
</dbReference>
<proteinExistence type="inferred from homology"/>
<dbReference type="Gene3D" id="2.40.30.170">
    <property type="match status" value="1"/>
</dbReference>
<evidence type="ECO:0000256" key="3">
    <source>
        <dbReference type="ARBA" id="ARBA00023054"/>
    </source>
</evidence>
<evidence type="ECO:0000313" key="11">
    <source>
        <dbReference type="Proteomes" id="UP000092671"/>
    </source>
</evidence>
<feature type="coiled-coil region" evidence="4">
    <location>
        <begin position="106"/>
        <end position="227"/>
    </location>
</feature>
<sequence>MPATVKKSKFSPKWFITALIVGLIGFVIYQVLNPKPTPPSYLAADAVMGDIENTVMASGKVKPIYSVDVGAQVSGRIVKLYVKVGDEVKKGDIIAQINQIEQKNAVSNAGANLRQAQANLAQAKANLASGEGSVASSQAMLQARLAELQKAKQTFARLEELLNIDAISRQDYDDAKSAVEIATANVQVARANVHNAKNDVVSARANIQSQQANINKAQNNLSTATEDLSYTTIVAPMDGTVIAITQKEGTTVNAMQSAPTIVTLADLSRVRINAQISEADVVNVSANMPARFNIIGNTQKQFDATLTGVEPAPEKISTNSNTDSAVYYIGYLDVDNTERKFRIDMTAQVSIITNSVKNVLTIPSSALKGDGKEGKYSVQVLTNDGIAKPVEVQVGLNNRIDAEIKSGLNVGDKVVIGDSNSQGQDEQYQYSPSMR</sequence>
<evidence type="ECO:0000256" key="2">
    <source>
        <dbReference type="ARBA" id="ARBA00009477"/>
    </source>
</evidence>
<dbReference type="GO" id="GO:0030313">
    <property type="term" value="C:cell envelope"/>
    <property type="evidence" value="ECO:0007669"/>
    <property type="project" value="UniProtKB-SubCell"/>
</dbReference>
<dbReference type="Pfam" id="PF25967">
    <property type="entry name" value="RND-MFP_C"/>
    <property type="match status" value="1"/>
</dbReference>
<evidence type="ECO:0000259" key="9">
    <source>
        <dbReference type="Pfam" id="PF25967"/>
    </source>
</evidence>
<organism evidence="10 11">
    <name type="scientific">Moraxella nonliquefaciens</name>
    <dbReference type="NCBI Taxonomy" id="478"/>
    <lineage>
        <taxon>Bacteria</taxon>
        <taxon>Pseudomonadati</taxon>
        <taxon>Pseudomonadota</taxon>
        <taxon>Gammaproteobacteria</taxon>
        <taxon>Moraxellales</taxon>
        <taxon>Moraxellaceae</taxon>
        <taxon>Moraxella</taxon>
    </lineage>
</organism>
<comment type="caution">
    <text evidence="10">The sequence shown here is derived from an EMBL/GenBank/DDBJ whole genome shotgun (WGS) entry which is preliminary data.</text>
</comment>
<dbReference type="InterPro" id="IPR058624">
    <property type="entry name" value="MdtA-like_HH"/>
</dbReference>
<dbReference type="InterPro" id="IPR006143">
    <property type="entry name" value="RND_pump_MFP"/>
</dbReference>
<feature type="transmembrane region" description="Helical" evidence="6">
    <location>
        <begin position="12"/>
        <end position="32"/>
    </location>
</feature>
<evidence type="ECO:0000259" key="8">
    <source>
        <dbReference type="Pfam" id="PF25917"/>
    </source>
</evidence>
<dbReference type="GO" id="GO:0022857">
    <property type="term" value="F:transmembrane transporter activity"/>
    <property type="evidence" value="ECO:0007669"/>
    <property type="project" value="InterPro"/>
</dbReference>
<gene>
    <name evidence="10" type="ORF">A9Z60_07345</name>
</gene>
<dbReference type="EMBL" id="LZDN01000006">
    <property type="protein sequence ID" value="OBX51486.1"/>
    <property type="molecule type" value="Genomic_DNA"/>
</dbReference>
<dbReference type="AlphaFoldDB" id="A0A1B8PKR6"/>
<dbReference type="InterPro" id="IPR058627">
    <property type="entry name" value="MdtA-like_C"/>
</dbReference>
<dbReference type="InterPro" id="IPR050465">
    <property type="entry name" value="UPF0194_transport"/>
</dbReference>
<evidence type="ECO:0000256" key="4">
    <source>
        <dbReference type="SAM" id="Coils"/>
    </source>
</evidence>
<dbReference type="Pfam" id="PF25917">
    <property type="entry name" value="BSH_RND"/>
    <property type="match status" value="1"/>
</dbReference>
<dbReference type="InterPro" id="IPR058625">
    <property type="entry name" value="MdtA-like_BSH"/>
</dbReference>
<dbReference type="Gene3D" id="1.10.287.470">
    <property type="entry name" value="Helix hairpin bin"/>
    <property type="match status" value="1"/>
</dbReference>
<protein>
    <submittedName>
        <fullName evidence="10">Efflux transporter periplasmic adaptor subunit</fullName>
    </submittedName>
</protein>
<dbReference type="Gene3D" id="2.40.420.20">
    <property type="match status" value="1"/>
</dbReference>
<dbReference type="SUPFAM" id="SSF111369">
    <property type="entry name" value="HlyD-like secretion proteins"/>
    <property type="match status" value="3"/>
</dbReference>
<evidence type="ECO:0000256" key="6">
    <source>
        <dbReference type="SAM" id="Phobius"/>
    </source>
</evidence>
<name>A0A1B8PKR6_MORNO</name>
<keyword evidence="6" id="KW-0472">Membrane</keyword>
<feature type="region of interest" description="Disordered" evidence="5">
    <location>
        <begin position="416"/>
        <end position="435"/>
    </location>
</feature>
<feature type="domain" description="Multidrug resistance protein MdtA-like barrel-sandwich hybrid" evidence="8">
    <location>
        <begin position="67"/>
        <end position="263"/>
    </location>
</feature>
<keyword evidence="6" id="KW-1133">Transmembrane helix</keyword>
<evidence type="ECO:0000256" key="1">
    <source>
        <dbReference type="ARBA" id="ARBA00004196"/>
    </source>
</evidence>
<feature type="domain" description="Multidrug resistance protein MdtA-like C-terminal permuted SH3" evidence="9">
    <location>
        <begin position="358"/>
        <end position="418"/>
    </location>
</feature>
<dbReference type="Pfam" id="PF25876">
    <property type="entry name" value="HH_MFP_RND"/>
    <property type="match status" value="1"/>
</dbReference>
<comment type="subcellular location">
    <subcellularLocation>
        <location evidence="1">Cell envelope</location>
    </subcellularLocation>
</comment>
<evidence type="ECO:0000259" key="7">
    <source>
        <dbReference type="Pfam" id="PF25876"/>
    </source>
</evidence>
<reference evidence="10 11" key="1">
    <citation type="submission" date="2016-06" db="EMBL/GenBank/DDBJ databases">
        <title>Draft genome of Moraxella nonliquefaciens CCUG 60284.</title>
        <authorList>
            <person name="Salva-Serra F."/>
            <person name="Engstrom-Jakobsson H."/>
            <person name="Thorell K."/>
            <person name="Gonzales-Siles L."/>
            <person name="Karlsson R."/>
            <person name="Boulund F."/>
            <person name="Engstrand L."/>
            <person name="Kristiansson E."/>
            <person name="Moore E."/>
        </authorList>
    </citation>
    <scope>NUCLEOTIDE SEQUENCE [LARGE SCALE GENOMIC DNA]</scope>
    <source>
        <strain evidence="10 11">CCUG 60284</strain>
    </source>
</reference>
<dbReference type="RefSeq" id="WP_066892759.1">
    <property type="nucleotide sequence ID" value="NZ_LZDN01000006.1"/>
</dbReference>
<dbReference type="GO" id="GO:0016020">
    <property type="term" value="C:membrane"/>
    <property type="evidence" value="ECO:0007669"/>
    <property type="project" value="InterPro"/>
</dbReference>
<keyword evidence="3 4" id="KW-0175">Coiled coil</keyword>
<evidence type="ECO:0000313" key="10">
    <source>
        <dbReference type="EMBL" id="OBX51486.1"/>
    </source>
</evidence>
<dbReference type="PANTHER" id="PTHR32347">
    <property type="entry name" value="EFFLUX SYSTEM COMPONENT YKNX-RELATED"/>
    <property type="match status" value="1"/>
</dbReference>
<keyword evidence="6" id="KW-0812">Transmembrane</keyword>
<dbReference type="NCBIfam" id="TIGR01730">
    <property type="entry name" value="RND_mfp"/>
    <property type="match status" value="1"/>
</dbReference>